<keyword evidence="3" id="KW-1185">Reference proteome</keyword>
<gene>
    <name evidence="2" type="ORF">F5878DRAFT_688908</name>
</gene>
<protein>
    <recommendedName>
        <fullName evidence="1">Integrase core domain-containing protein</fullName>
    </recommendedName>
</protein>
<dbReference type="InterPro" id="IPR058913">
    <property type="entry name" value="Integrase_dom_put"/>
</dbReference>
<evidence type="ECO:0000259" key="1">
    <source>
        <dbReference type="Pfam" id="PF24764"/>
    </source>
</evidence>
<feature type="domain" description="Integrase core" evidence="1">
    <location>
        <begin position="1"/>
        <end position="98"/>
    </location>
</feature>
<dbReference type="Pfam" id="PF24764">
    <property type="entry name" value="rva_4"/>
    <property type="match status" value="1"/>
</dbReference>
<feature type="non-terminal residue" evidence="2">
    <location>
        <position position="213"/>
    </location>
</feature>
<dbReference type="AlphaFoldDB" id="A0AA38P539"/>
<evidence type="ECO:0000313" key="2">
    <source>
        <dbReference type="EMBL" id="KAJ3836495.1"/>
    </source>
</evidence>
<proteinExistence type="predicted"/>
<name>A0AA38P539_9AGAR</name>
<dbReference type="Proteomes" id="UP001163846">
    <property type="component" value="Unassembled WGS sequence"/>
</dbReference>
<organism evidence="2 3">
    <name type="scientific">Lentinula raphanica</name>
    <dbReference type="NCBI Taxonomy" id="153919"/>
    <lineage>
        <taxon>Eukaryota</taxon>
        <taxon>Fungi</taxon>
        <taxon>Dikarya</taxon>
        <taxon>Basidiomycota</taxon>
        <taxon>Agaricomycotina</taxon>
        <taxon>Agaricomycetes</taxon>
        <taxon>Agaricomycetidae</taxon>
        <taxon>Agaricales</taxon>
        <taxon>Marasmiineae</taxon>
        <taxon>Omphalotaceae</taxon>
        <taxon>Lentinula</taxon>
    </lineage>
</organism>
<dbReference type="PANTHER" id="PTHR46791">
    <property type="entry name" value="EXPRESSED PROTEIN"/>
    <property type="match status" value="1"/>
</dbReference>
<feature type="non-terminal residue" evidence="2">
    <location>
        <position position="1"/>
    </location>
</feature>
<dbReference type="PANTHER" id="PTHR46791:SF5">
    <property type="entry name" value="CLR5 DOMAIN-CONTAINING PROTEIN-RELATED"/>
    <property type="match status" value="1"/>
</dbReference>
<sequence>RGSYIWGRSVHNVRIERLWVDVSNYITQPWNDIFSTLEERYNLDIHNPNHIWLLQHLFLNTINHSLAFWAEAWNNHRVTQQDGPNRSPEDMWGFDMLVHGLRGNSLEGFTMSDQELEVFGIDWEALQDEDLLQSLRHNYAHEEGASTWLGRHGPPPNLNEVQVDPPAGSMTTEDVQNLGYLLQNIPFTSNEAHVITLWCTALAIARAWYPNVF</sequence>
<accession>A0AA38P539</accession>
<comment type="caution">
    <text evidence="2">The sequence shown here is derived from an EMBL/GenBank/DDBJ whole genome shotgun (WGS) entry which is preliminary data.</text>
</comment>
<reference evidence="2" key="1">
    <citation type="submission" date="2022-08" db="EMBL/GenBank/DDBJ databases">
        <authorList>
            <consortium name="DOE Joint Genome Institute"/>
            <person name="Min B."/>
            <person name="Riley R."/>
            <person name="Sierra-Patev S."/>
            <person name="Naranjo-Ortiz M."/>
            <person name="Looney B."/>
            <person name="Konkel Z."/>
            <person name="Slot J.C."/>
            <person name="Sakamoto Y."/>
            <person name="Steenwyk J.L."/>
            <person name="Rokas A."/>
            <person name="Carro J."/>
            <person name="Camarero S."/>
            <person name="Ferreira P."/>
            <person name="Molpeceres G."/>
            <person name="Ruiz-Duenas F.J."/>
            <person name="Serrano A."/>
            <person name="Henrissat B."/>
            <person name="Drula E."/>
            <person name="Hughes K.W."/>
            <person name="Mata J.L."/>
            <person name="Ishikawa N.K."/>
            <person name="Vargas-Isla R."/>
            <person name="Ushijima S."/>
            <person name="Smith C.A."/>
            <person name="Ahrendt S."/>
            <person name="Andreopoulos W."/>
            <person name="He G."/>
            <person name="Labutti K."/>
            <person name="Lipzen A."/>
            <person name="Ng V."/>
            <person name="Sandor L."/>
            <person name="Barry K."/>
            <person name="Martinez A.T."/>
            <person name="Xiao Y."/>
            <person name="Gibbons J.G."/>
            <person name="Terashima K."/>
            <person name="Hibbett D.S."/>
            <person name="Grigoriev I.V."/>
        </authorList>
    </citation>
    <scope>NUCLEOTIDE SEQUENCE</scope>
    <source>
        <strain evidence="2">TFB9207</strain>
    </source>
</reference>
<evidence type="ECO:0000313" key="3">
    <source>
        <dbReference type="Proteomes" id="UP001163846"/>
    </source>
</evidence>
<dbReference type="EMBL" id="MU806315">
    <property type="protein sequence ID" value="KAJ3836495.1"/>
    <property type="molecule type" value="Genomic_DNA"/>
</dbReference>